<organism evidence="1 2">
    <name type="scientific">Bacillus stercoris</name>
    <dbReference type="NCBI Taxonomy" id="2054641"/>
    <lineage>
        <taxon>Bacteria</taxon>
        <taxon>Bacillati</taxon>
        <taxon>Bacillota</taxon>
        <taxon>Bacilli</taxon>
        <taxon>Bacillales</taxon>
        <taxon>Bacillaceae</taxon>
        <taxon>Bacillus</taxon>
    </lineage>
</organism>
<dbReference type="RefSeq" id="WP_306647188.1">
    <property type="nucleotide sequence ID" value="NZ_JAVCYS010000007.1"/>
</dbReference>
<keyword evidence="2" id="KW-1185">Reference proteome</keyword>
<accession>A0ABU0VBX4</accession>
<evidence type="ECO:0000313" key="2">
    <source>
        <dbReference type="Proteomes" id="UP001177898"/>
    </source>
</evidence>
<protein>
    <submittedName>
        <fullName evidence="1">Uncharacterized protein</fullName>
    </submittedName>
</protein>
<evidence type="ECO:0000313" key="1">
    <source>
        <dbReference type="EMBL" id="MDQ1854452.1"/>
    </source>
</evidence>
<reference evidence="1" key="1">
    <citation type="submission" date="2023-08" db="EMBL/GenBank/DDBJ databases">
        <title>Functional annotation and safety assessment of Bacillus stercoris.</title>
        <authorList>
            <person name="Pandit N.T."/>
            <person name="Ahir S.V."/>
            <person name="Chauhan D.A."/>
            <person name="Bose A."/>
            <person name="Dunlap C."/>
            <person name="Doshi J.A."/>
        </authorList>
    </citation>
    <scope>NUCLEOTIDE SEQUENCE</scope>
    <source>
        <strain evidence="1">ZBMF30</strain>
    </source>
</reference>
<comment type="caution">
    <text evidence="1">The sequence shown here is derived from an EMBL/GenBank/DDBJ whole genome shotgun (WGS) entry which is preliminary data.</text>
</comment>
<sequence length="40" mass="4521">MRWGKGLNAVGAFTDLAIGRQQEMFSEREKLLTPLRISEA</sequence>
<name>A0ABU0VBX4_9BACI</name>
<proteinExistence type="predicted"/>
<dbReference type="Proteomes" id="UP001177898">
    <property type="component" value="Unassembled WGS sequence"/>
</dbReference>
<gene>
    <name evidence="1" type="ORF">RAQ16_19200</name>
</gene>
<dbReference type="EMBL" id="JAVCYS010000007">
    <property type="protein sequence ID" value="MDQ1854452.1"/>
    <property type="molecule type" value="Genomic_DNA"/>
</dbReference>